<dbReference type="Pfam" id="PF00440">
    <property type="entry name" value="TetR_N"/>
    <property type="match status" value="1"/>
</dbReference>
<dbReference type="RefSeq" id="WP_209642605.1">
    <property type="nucleotide sequence ID" value="NZ_JAGINW010000001.1"/>
</dbReference>
<dbReference type="SUPFAM" id="SSF46689">
    <property type="entry name" value="Homeodomain-like"/>
    <property type="match status" value="1"/>
</dbReference>
<dbReference type="EMBL" id="JAGINW010000001">
    <property type="protein sequence ID" value="MBP2325401.1"/>
    <property type="molecule type" value="Genomic_DNA"/>
</dbReference>
<evidence type="ECO:0000256" key="3">
    <source>
        <dbReference type="ARBA" id="ARBA00023163"/>
    </source>
</evidence>
<evidence type="ECO:0000256" key="4">
    <source>
        <dbReference type="PROSITE-ProRule" id="PRU00335"/>
    </source>
</evidence>
<keyword evidence="3" id="KW-0804">Transcription</keyword>
<comment type="caution">
    <text evidence="6">The sequence shown here is derived from an EMBL/GenBank/DDBJ whole genome shotgun (WGS) entry which is preliminary data.</text>
</comment>
<dbReference type="InterPro" id="IPR009057">
    <property type="entry name" value="Homeodomain-like_sf"/>
</dbReference>
<protein>
    <submittedName>
        <fullName evidence="6">AcrR family transcriptional regulator</fullName>
    </submittedName>
</protein>
<feature type="DNA-binding region" description="H-T-H motif" evidence="4">
    <location>
        <begin position="36"/>
        <end position="55"/>
    </location>
</feature>
<dbReference type="InterPro" id="IPR001647">
    <property type="entry name" value="HTH_TetR"/>
</dbReference>
<dbReference type="InterPro" id="IPR041347">
    <property type="entry name" value="MftR_C"/>
</dbReference>
<accession>A0ABS4TLY4</accession>
<dbReference type="Gene3D" id="1.10.357.10">
    <property type="entry name" value="Tetracycline Repressor, domain 2"/>
    <property type="match status" value="1"/>
</dbReference>
<organism evidence="6 7">
    <name type="scientific">Kibdelosporangium banguiense</name>
    <dbReference type="NCBI Taxonomy" id="1365924"/>
    <lineage>
        <taxon>Bacteria</taxon>
        <taxon>Bacillati</taxon>
        <taxon>Actinomycetota</taxon>
        <taxon>Actinomycetes</taxon>
        <taxon>Pseudonocardiales</taxon>
        <taxon>Pseudonocardiaceae</taxon>
        <taxon>Kibdelosporangium</taxon>
    </lineage>
</organism>
<evidence type="ECO:0000256" key="2">
    <source>
        <dbReference type="ARBA" id="ARBA00023125"/>
    </source>
</evidence>
<feature type="domain" description="HTH tetR-type" evidence="5">
    <location>
        <begin position="13"/>
        <end position="73"/>
    </location>
</feature>
<keyword evidence="7" id="KW-1185">Reference proteome</keyword>
<dbReference type="PANTHER" id="PTHR30055:SF238">
    <property type="entry name" value="MYCOFACTOCIN BIOSYNTHESIS TRANSCRIPTIONAL REGULATOR MFTR-RELATED"/>
    <property type="match status" value="1"/>
</dbReference>
<dbReference type="PANTHER" id="PTHR30055">
    <property type="entry name" value="HTH-TYPE TRANSCRIPTIONAL REGULATOR RUTR"/>
    <property type="match status" value="1"/>
</dbReference>
<evidence type="ECO:0000259" key="5">
    <source>
        <dbReference type="PROSITE" id="PS50977"/>
    </source>
</evidence>
<name>A0ABS4TLY4_9PSEU</name>
<reference evidence="6 7" key="1">
    <citation type="submission" date="2021-03" db="EMBL/GenBank/DDBJ databases">
        <title>Sequencing the genomes of 1000 actinobacteria strains.</title>
        <authorList>
            <person name="Klenk H.-P."/>
        </authorList>
    </citation>
    <scope>NUCLEOTIDE SEQUENCE [LARGE SCALE GENOMIC DNA]</scope>
    <source>
        <strain evidence="6 7">DSM 46670</strain>
    </source>
</reference>
<gene>
    <name evidence="6" type="ORF">JOF56_005786</name>
</gene>
<keyword evidence="1" id="KW-0805">Transcription regulation</keyword>
<dbReference type="InterPro" id="IPR050109">
    <property type="entry name" value="HTH-type_TetR-like_transc_reg"/>
</dbReference>
<keyword evidence="2 4" id="KW-0238">DNA-binding</keyword>
<dbReference type="PROSITE" id="PS50977">
    <property type="entry name" value="HTH_TETR_2"/>
    <property type="match status" value="1"/>
</dbReference>
<evidence type="ECO:0000313" key="6">
    <source>
        <dbReference type="EMBL" id="MBP2325401.1"/>
    </source>
</evidence>
<evidence type="ECO:0000313" key="7">
    <source>
        <dbReference type="Proteomes" id="UP001519332"/>
    </source>
</evidence>
<proteinExistence type="predicted"/>
<evidence type="ECO:0000256" key="1">
    <source>
        <dbReference type="ARBA" id="ARBA00023015"/>
    </source>
</evidence>
<dbReference type="Pfam" id="PF17754">
    <property type="entry name" value="TetR_C_14"/>
    <property type="match status" value="1"/>
</dbReference>
<sequence length="198" mass="22050">MTPKPGLREAKKYETRRALSFAAFELASERGLDGFLVEDVTDRVGVSRRTFFNYFNRKEEAVVEVSGFMFDDAVSELHDRPADEPLFDSLRAVVELVVGPRNFVMINTLSRMAGNYPELVPYELAARERMVIGAHDALLEKIPPPQRSTFLPLALVHAAFGVIQAAITHAGEHSETDISSLMDEAFGYLRTGFDAPQS</sequence>
<dbReference type="Proteomes" id="UP001519332">
    <property type="component" value="Unassembled WGS sequence"/>
</dbReference>